<reference evidence="6 7" key="1">
    <citation type="journal article" date="2012" name="Genome Biol.">
        <title>Genome and low-iron response of an oceanic diatom adapted to chronic iron limitation.</title>
        <authorList>
            <person name="Lommer M."/>
            <person name="Specht M."/>
            <person name="Roy A.S."/>
            <person name="Kraemer L."/>
            <person name="Andreson R."/>
            <person name="Gutowska M.A."/>
            <person name="Wolf J."/>
            <person name="Bergner S.V."/>
            <person name="Schilhabel M.B."/>
            <person name="Klostermeier U.C."/>
            <person name="Beiko R.G."/>
            <person name="Rosenstiel P."/>
            <person name="Hippler M."/>
            <person name="Laroche J."/>
        </authorList>
    </citation>
    <scope>NUCLEOTIDE SEQUENCE [LARGE SCALE GENOMIC DNA]</scope>
    <source>
        <strain evidence="6 7">CCMP1005</strain>
    </source>
</reference>
<dbReference type="PANTHER" id="PTHR12411">
    <property type="entry name" value="CYSTEINE PROTEASE FAMILY C1-RELATED"/>
    <property type="match status" value="1"/>
</dbReference>
<proteinExistence type="inferred from homology"/>
<dbReference type="GO" id="GO:0008234">
    <property type="term" value="F:cysteine-type peptidase activity"/>
    <property type="evidence" value="ECO:0007669"/>
    <property type="project" value="InterPro"/>
</dbReference>
<organism evidence="6 7">
    <name type="scientific">Thalassiosira oceanica</name>
    <name type="common">Marine diatom</name>
    <dbReference type="NCBI Taxonomy" id="159749"/>
    <lineage>
        <taxon>Eukaryota</taxon>
        <taxon>Sar</taxon>
        <taxon>Stramenopiles</taxon>
        <taxon>Ochrophyta</taxon>
        <taxon>Bacillariophyta</taxon>
        <taxon>Coscinodiscophyceae</taxon>
        <taxon>Thalassiosirophycidae</taxon>
        <taxon>Thalassiosirales</taxon>
        <taxon>Thalassiosiraceae</taxon>
        <taxon>Thalassiosira</taxon>
    </lineage>
</organism>
<dbReference type="GO" id="GO:0006508">
    <property type="term" value="P:proteolysis"/>
    <property type="evidence" value="ECO:0007669"/>
    <property type="project" value="InterPro"/>
</dbReference>
<feature type="chain" id="PRO_5018724269" description="Peptidase C1A papain C-terminal domain-containing protein" evidence="4">
    <location>
        <begin position="19"/>
        <end position="415"/>
    </location>
</feature>
<feature type="region of interest" description="Disordered" evidence="3">
    <location>
        <begin position="108"/>
        <end position="169"/>
    </location>
</feature>
<comment type="caution">
    <text evidence="6">The sequence shown here is derived from an EMBL/GenBank/DDBJ whole genome shotgun (WGS) entry which is preliminary data.</text>
</comment>
<feature type="region of interest" description="Disordered" evidence="3">
    <location>
        <begin position="359"/>
        <end position="415"/>
    </location>
</feature>
<dbReference type="InterPro" id="IPR038765">
    <property type="entry name" value="Papain-like_cys_pep_sf"/>
</dbReference>
<dbReference type="InterPro" id="IPR013128">
    <property type="entry name" value="Peptidase_C1A"/>
</dbReference>
<evidence type="ECO:0000259" key="5">
    <source>
        <dbReference type="SMART" id="SM00645"/>
    </source>
</evidence>
<sequence length="415" mass="46021">MKMHRPTLLAVLAPVAAAYNADANNVHLQFASSPGSVSPEAVEEDARPEEHHLQLLEEHLVTVDLPNLDTAEAILGQFEEWVGRHSKSYESMEERARRMLVWADNHDPRRVPKVNGTRPLQPGASAQRHQGLELHGGRGGRLRRARGWAQGRTARRSGHRTPPVVKFHPDDNGGIDWHFKGLMGPVRNQGLCGACWAFSAIGSIESSMAIDKFNDMTPDEQRALSESKMSAVSGEALVDNDLGLVVPLSEQNLIDCDTLREKGCEGGLMVTDFDEEEVKNGVCAEADYPYLPPDPGNLRLFDVHPRPRLHSQGPRRHRPPKDKQPRRRPQGEAGHGRDGRERPHVPVLLLGSIHERHLWEGHEGDGNTGLQDALPRAGRLPPRHQPRRSCGGVRYGQDRGGRRAEGLFQGEEQLG</sequence>
<feature type="signal peptide" evidence="4">
    <location>
        <begin position="1"/>
        <end position="18"/>
    </location>
</feature>
<accession>K0TKM6</accession>
<evidence type="ECO:0000256" key="3">
    <source>
        <dbReference type="SAM" id="MobiDB-lite"/>
    </source>
</evidence>
<dbReference type="InterPro" id="IPR000169">
    <property type="entry name" value="Pept_cys_AS"/>
</dbReference>
<feature type="compositionally biased region" description="Basic and acidic residues" evidence="3">
    <location>
        <begin position="334"/>
        <end position="344"/>
    </location>
</feature>
<evidence type="ECO:0000256" key="2">
    <source>
        <dbReference type="ARBA" id="ARBA00023145"/>
    </source>
</evidence>
<name>K0TKM6_THAOC</name>
<feature type="region of interest" description="Disordered" evidence="3">
    <location>
        <begin position="297"/>
        <end position="344"/>
    </location>
</feature>
<dbReference type="SUPFAM" id="SSF54001">
    <property type="entry name" value="Cysteine proteinases"/>
    <property type="match status" value="1"/>
</dbReference>
<dbReference type="Proteomes" id="UP000266841">
    <property type="component" value="Unassembled WGS sequence"/>
</dbReference>
<dbReference type="OrthoDB" id="10253408at2759"/>
<dbReference type="InterPro" id="IPR000668">
    <property type="entry name" value="Peptidase_C1A_C"/>
</dbReference>
<dbReference type="AlphaFoldDB" id="K0TKM6"/>
<dbReference type="Gene3D" id="1.10.287.2250">
    <property type="match status" value="1"/>
</dbReference>
<evidence type="ECO:0000256" key="1">
    <source>
        <dbReference type="ARBA" id="ARBA00008455"/>
    </source>
</evidence>
<dbReference type="Pfam" id="PF00112">
    <property type="entry name" value="Peptidase_C1"/>
    <property type="match status" value="2"/>
</dbReference>
<comment type="similarity">
    <text evidence="1">Belongs to the peptidase C1 family.</text>
</comment>
<keyword evidence="7" id="KW-1185">Reference proteome</keyword>
<evidence type="ECO:0000256" key="4">
    <source>
        <dbReference type="SAM" id="SignalP"/>
    </source>
</evidence>
<dbReference type="eggNOG" id="KOG1543">
    <property type="taxonomic scope" value="Eukaryota"/>
</dbReference>
<dbReference type="SMART" id="SM00645">
    <property type="entry name" value="Pept_C1"/>
    <property type="match status" value="1"/>
</dbReference>
<feature type="domain" description="Peptidase C1A papain C-terminal" evidence="5">
    <location>
        <begin position="171"/>
        <end position="411"/>
    </location>
</feature>
<dbReference type="Gene3D" id="3.90.70.10">
    <property type="entry name" value="Cysteine proteinases"/>
    <property type="match status" value="1"/>
</dbReference>
<feature type="compositionally biased region" description="Basic and acidic residues" evidence="3">
    <location>
        <begin position="396"/>
        <end position="405"/>
    </location>
</feature>
<evidence type="ECO:0000313" key="7">
    <source>
        <dbReference type="Proteomes" id="UP000266841"/>
    </source>
</evidence>
<feature type="compositionally biased region" description="Basic residues" evidence="3">
    <location>
        <begin position="306"/>
        <end position="328"/>
    </location>
</feature>
<dbReference type="EMBL" id="AGNL01007496">
    <property type="protein sequence ID" value="EJK71217.1"/>
    <property type="molecule type" value="Genomic_DNA"/>
</dbReference>
<keyword evidence="4" id="KW-0732">Signal</keyword>
<gene>
    <name evidence="6" type="ORF">THAOC_07365</name>
</gene>
<dbReference type="PROSITE" id="PS00139">
    <property type="entry name" value="THIOL_PROTEASE_CYS"/>
    <property type="match status" value="1"/>
</dbReference>
<evidence type="ECO:0000313" key="6">
    <source>
        <dbReference type="EMBL" id="EJK71217.1"/>
    </source>
</evidence>
<protein>
    <recommendedName>
        <fullName evidence="5">Peptidase C1A papain C-terminal domain-containing protein</fullName>
    </recommendedName>
</protein>
<keyword evidence="2" id="KW-0865">Zymogen</keyword>